<keyword evidence="2" id="KW-0732">Signal</keyword>
<dbReference type="InterPro" id="IPR035979">
    <property type="entry name" value="RBD_domain_sf"/>
</dbReference>
<evidence type="ECO:0000313" key="4">
    <source>
        <dbReference type="EMBL" id="KAF7186664.1"/>
    </source>
</evidence>
<keyword evidence="5" id="KW-1185">Reference proteome</keyword>
<dbReference type="InterPro" id="IPR040052">
    <property type="entry name" value="RBM17"/>
</dbReference>
<evidence type="ECO:0000256" key="1">
    <source>
        <dbReference type="SAM" id="MobiDB-lite"/>
    </source>
</evidence>
<dbReference type="EMBL" id="JABCIY010000248">
    <property type="protein sequence ID" value="KAF7186664.1"/>
    <property type="molecule type" value="Genomic_DNA"/>
</dbReference>
<dbReference type="InterPro" id="IPR000467">
    <property type="entry name" value="G_patch_dom"/>
</dbReference>
<feature type="compositionally biased region" description="Pro residues" evidence="1">
    <location>
        <begin position="348"/>
        <end position="360"/>
    </location>
</feature>
<feature type="compositionally biased region" description="Low complexity" evidence="1">
    <location>
        <begin position="121"/>
        <end position="130"/>
    </location>
</feature>
<dbReference type="PROSITE" id="PS50174">
    <property type="entry name" value="G_PATCH"/>
    <property type="match status" value="1"/>
</dbReference>
<evidence type="ECO:0000313" key="5">
    <source>
        <dbReference type="Proteomes" id="UP000660729"/>
    </source>
</evidence>
<feature type="signal peptide" evidence="2">
    <location>
        <begin position="1"/>
        <end position="20"/>
    </location>
</feature>
<feature type="compositionally biased region" description="Low complexity" evidence="1">
    <location>
        <begin position="101"/>
        <end position="113"/>
    </location>
</feature>
<dbReference type="Gene3D" id="3.30.70.330">
    <property type="match status" value="1"/>
</dbReference>
<dbReference type="GO" id="GO:0071011">
    <property type="term" value="C:precatalytic spliceosome"/>
    <property type="evidence" value="ECO:0007669"/>
    <property type="project" value="TreeGrafter"/>
</dbReference>
<feature type="compositionally biased region" description="Pro residues" evidence="1">
    <location>
        <begin position="403"/>
        <end position="412"/>
    </location>
</feature>
<feature type="compositionally biased region" description="Basic and acidic residues" evidence="1">
    <location>
        <begin position="233"/>
        <end position="255"/>
    </location>
</feature>
<protein>
    <submittedName>
        <fullName evidence="4">DNA-damage-repair/toleration protein, chloroplastic</fullName>
    </submittedName>
</protein>
<feature type="domain" description="G-patch" evidence="3">
    <location>
        <begin position="510"/>
        <end position="561"/>
    </location>
</feature>
<feature type="region of interest" description="Disordered" evidence="1">
    <location>
        <begin position="78"/>
        <end position="199"/>
    </location>
</feature>
<evidence type="ECO:0000259" key="3">
    <source>
        <dbReference type="PROSITE" id="PS50174"/>
    </source>
</evidence>
<dbReference type="AlphaFoldDB" id="A0A8H6R937"/>
<reference evidence="4" key="1">
    <citation type="submission" date="2020-04" db="EMBL/GenBank/DDBJ databases">
        <title>Draft genome resource of the tomato pathogen Pseudocercospora fuligena.</title>
        <authorList>
            <person name="Zaccaron A."/>
        </authorList>
    </citation>
    <scope>NUCLEOTIDE SEQUENCE</scope>
    <source>
        <strain evidence="4">PF001</strain>
    </source>
</reference>
<dbReference type="GO" id="GO:0045292">
    <property type="term" value="P:mRNA cis splicing, via spliceosome"/>
    <property type="evidence" value="ECO:0007669"/>
    <property type="project" value="InterPro"/>
</dbReference>
<dbReference type="SUPFAM" id="SSF54928">
    <property type="entry name" value="RNA-binding domain, RBD"/>
    <property type="match status" value="1"/>
</dbReference>
<feature type="region of interest" description="Disordered" evidence="1">
    <location>
        <begin position="569"/>
        <end position="592"/>
    </location>
</feature>
<dbReference type="PANTHER" id="PTHR13288">
    <property type="entry name" value="SPLICING FACTOR 45 SPF45"/>
    <property type="match status" value="1"/>
</dbReference>
<dbReference type="SMART" id="SM00443">
    <property type="entry name" value="G_patch"/>
    <property type="match status" value="1"/>
</dbReference>
<dbReference type="PANTHER" id="PTHR13288:SF8">
    <property type="entry name" value="SPLICING FACTOR 45"/>
    <property type="match status" value="1"/>
</dbReference>
<name>A0A8H6R937_9PEZI</name>
<dbReference type="Proteomes" id="UP000660729">
    <property type="component" value="Unassembled WGS sequence"/>
</dbReference>
<feature type="region of interest" description="Disordered" evidence="1">
    <location>
        <begin position="233"/>
        <end position="512"/>
    </location>
</feature>
<feature type="compositionally biased region" description="Low complexity" evidence="1">
    <location>
        <begin position="388"/>
        <end position="397"/>
    </location>
</feature>
<comment type="caution">
    <text evidence="4">The sequence shown here is derived from an EMBL/GenBank/DDBJ whole genome shotgun (WGS) entry which is preliminary data.</text>
</comment>
<feature type="compositionally biased region" description="Low complexity" evidence="1">
    <location>
        <begin position="285"/>
        <end position="298"/>
    </location>
</feature>
<evidence type="ECO:0000256" key="2">
    <source>
        <dbReference type="SAM" id="SignalP"/>
    </source>
</evidence>
<dbReference type="Pfam" id="PF01585">
    <property type="entry name" value="G-patch"/>
    <property type="match status" value="1"/>
</dbReference>
<proteinExistence type="predicted"/>
<feature type="compositionally biased region" description="Polar residues" evidence="1">
    <location>
        <begin position="421"/>
        <end position="438"/>
    </location>
</feature>
<dbReference type="OrthoDB" id="5411533at2759"/>
<organism evidence="4 5">
    <name type="scientific">Pseudocercospora fuligena</name>
    <dbReference type="NCBI Taxonomy" id="685502"/>
    <lineage>
        <taxon>Eukaryota</taxon>
        <taxon>Fungi</taxon>
        <taxon>Dikarya</taxon>
        <taxon>Ascomycota</taxon>
        <taxon>Pezizomycotina</taxon>
        <taxon>Dothideomycetes</taxon>
        <taxon>Dothideomycetidae</taxon>
        <taxon>Mycosphaerellales</taxon>
        <taxon>Mycosphaerellaceae</taxon>
        <taxon>Pseudocercospora</taxon>
    </lineage>
</organism>
<dbReference type="GO" id="GO:0003676">
    <property type="term" value="F:nucleic acid binding"/>
    <property type="evidence" value="ECO:0007669"/>
    <property type="project" value="InterPro"/>
</dbReference>
<sequence length="691" mass="74783">MKSSFLSLVLMALMSPFVLGWDCGKTPGGDGVCRPNAADVEAGGKSHLCAQSHPCKVQENGCVPKETIAEMQAKDAAKQAEAAKKKKDATKPIFVPTSLGKKPNQPKAKPKPNFSSMHKLSSSTSTVSAPAPAPIESSPDKEASSSAAQPKLTQKRGFNDWLANEDEEDFYYDRPRERGGRKKKKKKQQEERQQTWTWDDIYDPTLPVPFLDYKRSDVEYDINDEWKRRLYEANKRELRRQGKDVKRASSEEDAYRPAMGMSRQFAPPGAMSFAPPSDFDDSRAGSSDPYSGRSSPGRRNGRDYDDQPRPSFAPPPPPAVDINLEESADDVYARRMAMSGTGTGQAQPTPPPVRAPPPTFAPATASPSIPPSVPKQASSVDEEKKAKIAAQIAAMKAKLGKPATPPTVPPAQVPAMLPGLSTPQHLVQEAVQNPTLSTEDAARLQAGLQRSQDTTPAPPPPADSAAPPGITSAAPTFNPEYLARKAAGESMTMETSVEPEPEERSSRPGQSGFAERLMKKLGWEKGQGLGASGDGITTAIIAKAEKRKKKSDAEGGGFVVPANMGKIVGGKKAKSKAGAEDGTPQPDSLPDKMTEVIKLEGMLENMDVDHEIAENNLMQEIGDEMGEQYGKVERLFIWRKHAGGNDDVFVKFTSPLSAVRCMKGMDGTEFADNQVVAKFWDAEKFENGEYA</sequence>
<dbReference type="InterPro" id="IPR012677">
    <property type="entry name" value="Nucleotide-bd_a/b_plait_sf"/>
</dbReference>
<gene>
    <name evidence="4" type="ORF">HII31_11896</name>
</gene>
<accession>A0A8H6R937</accession>
<feature type="chain" id="PRO_5034724152" evidence="2">
    <location>
        <begin position="21"/>
        <end position="691"/>
    </location>
</feature>